<keyword evidence="2" id="KW-1185">Reference proteome</keyword>
<evidence type="ECO:0000313" key="1">
    <source>
        <dbReference type="EMBL" id="CAG8677400.1"/>
    </source>
</evidence>
<feature type="non-terminal residue" evidence="1">
    <location>
        <position position="1"/>
    </location>
</feature>
<accession>A0ACA9NUY1</accession>
<comment type="caution">
    <text evidence="1">The sequence shown here is derived from an EMBL/GenBank/DDBJ whole genome shotgun (WGS) entry which is preliminary data.</text>
</comment>
<sequence length="64" mass="7252">DLDTEINERKESESLELINKPTSQLKNSDNSDLSEKELTTQVLIEKDTEKISASKEKAESFNIP</sequence>
<gene>
    <name evidence="1" type="ORF">SCALOS_LOCUS9598</name>
</gene>
<name>A0ACA9NUY1_9GLOM</name>
<organism evidence="1 2">
    <name type="scientific">Scutellospora calospora</name>
    <dbReference type="NCBI Taxonomy" id="85575"/>
    <lineage>
        <taxon>Eukaryota</taxon>
        <taxon>Fungi</taxon>
        <taxon>Fungi incertae sedis</taxon>
        <taxon>Mucoromycota</taxon>
        <taxon>Glomeromycotina</taxon>
        <taxon>Glomeromycetes</taxon>
        <taxon>Diversisporales</taxon>
        <taxon>Gigasporaceae</taxon>
        <taxon>Scutellospora</taxon>
    </lineage>
</organism>
<dbReference type="Proteomes" id="UP000789860">
    <property type="component" value="Unassembled WGS sequence"/>
</dbReference>
<proteinExistence type="predicted"/>
<protein>
    <submittedName>
        <fullName evidence="1">574_t:CDS:1</fullName>
    </submittedName>
</protein>
<dbReference type="EMBL" id="CAJVPM010030698">
    <property type="protein sequence ID" value="CAG8677400.1"/>
    <property type="molecule type" value="Genomic_DNA"/>
</dbReference>
<feature type="non-terminal residue" evidence="1">
    <location>
        <position position="64"/>
    </location>
</feature>
<evidence type="ECO:0000313" key="2">
    <source>
        <dbReference type="Proteomes" id="UP000789860"/>
    </source>
</evidence>
<reference evidence="1" key="1">
    <citation type="submission" date="2021-06" db="EMBL/GenBank/DDBJ databases">
        <authorList>
            <person name="Kallberg Y."/>
            <person name="Tangrot J."/>
            <person name="Rosling A."/>
        </authorList>
    </citation>
    <scope>NUCLEOTIDE SEQUENCE</scope>
    <source>
        <strain evidence="1">AU212A</strain>
    </source>
</reference>